<evidence type="ECO:0000313" key="1">
    <source>
        <dbReference type="EMBL" id="GKX27799.1"/>
    </source>
</evidence>
<reference evidence="1" key="1">
    <citation type="submission" date="2022-06" db="EMBL/GenBank/DDBJ databases">
        <title>Vallitalea longa sp. nov., an anaerobic bacterium isolated from marine sediment.</title>
        <authorList>
            <person name="Hirano S."/>
            <person name="Terahara T."/>
            <person name="Mori K."/>
            <person name="Hamada M."/>
            <person name="Matsumoto R."/>
            <person name="Kobayashi T."/>
        </authorList>
    </citation>
    <scope>NUCLEOTIDE SEQUENCE</scope>
    <source>
        <strain evidence="1">SH18-1</strain>
    </source>
</reference>
<protein>
    <submittedName>
        <fullName evidence="1">Uncharacterized protein</fullName>
    </submittedName>
</protein>
<keyword evidence="2" id="KW-1185">Reference proteome</keyword>
<gene>
    <name evidence="1" type="ORF">SH1V18_02790</name>
</gene>
<dbReference type="RefSeq" id="WP_281811471.1">
    <property type="nucleotide sequence ID" value="NZ_BRLB01000001.1"/>
</dbReference>
<name>A0A9W6DEP5_9FIRM</name>
<comment type="caution">
    <text evidence="1">The sequence shown here is derived from an EMBL/GenBank/DDBJ whole genome shotgun (WGS) entry which is preliminary data.</text>
</comment>
<evidence type="ECO:0000313" key="2">
    <source>
        <dbReference type="Proteomes" id="UP001144256"/>
    </source>
</evidence>
<dbReference type="EMBL" id="BRLB01000001">
    <property type="protein sequence ID" value="GKX27799.1"/>
    <property type="molecule type" value="Genomic_DNA"/>
</dbReference>
<organism evidence="1 2">
    <name type="scientific">Vallitalea longa</name>
    <dbReference type="NCBI Taxonomy" id="2936439"/>
    <lineage>
        <taxon>Bacteria</taxon>
        <taxon>Bacillati</taxon>
        <taxon>Bacillota</taxon>
        <taxon>Clostridia</taxon>
        <taxon>Lachnospirales</taxon>
        <taxon>Vallitaleaceae</taxon>
        <taxon>Vallitalea</taxon>
    </lineage>
</organism>
<dbReference type="AlphaFoldDB" id="A0A9W6DEP5"/>
<dbReference type="Proteomes" id="UP001144256">
    <property type="component" value="Unassembled WGS sequence"/>
</dbReference>
<sequence length="274" mass="30799">MKDKIVEIYNKHIKEKPYLKNDNVLLFIEGLGNYKGKAIKDITLHPKGRMGAIFAIITKDGELFYTTSASTLPDIPMGEGKYNDDTPTPTLELGVYNVYSKLHKGKYAMELGLGNESVPVIRRSGYPGSTGIDIHSRPIDDYKNAACFAGCLTISKSQFTRMLEILGVTNKGKFIGGGHYIGKVIIDRSYITEDLQKLYKEIYGSSYSSVFNTIELIINQENISSWAKESWKHCKKEGINDGIGPKNNVTEEQLMVFLSRMENYIVKKYGLKQV</sequence>
<accession>A0A9W6DEP5</accession>
<proteinExistence type="predicted"/>